<organism evidence="1 2">
    <name type="scientific">Manihot esculenta</name>
    <name type="common">Cassava</name>
    <name type="synonym">Jatropha manihot</name>
    <dbReference type="NCBI Taxonomy" id="3983"/>
    <lineage>
        <taxon>Eukaryota</taxon>
        <taxon>Viridiplantae</taxon>
        <taxon>Streptophyta</taxon>
        <taxon>Embryophyta</taxon>
        <taxon>Tracheophyta</taxon>
        <taxon>Spermatophyta</taxon>
        <taxon>Magnoliopsida</taxon>
        <taxon>eudicotyledons</taxon>
        <taxon>Gunneridae</taxon>
        <taxon>Pentapetalae</taxon>
        <taxon>rosids</taxon>
        <taxon>fabids</taxon>
        <taxon>Malpighiales</taxon>
        <taxon>Euphorbiaceae</taxon>
        <taxon>Crotonoideae</taxon>
        <taxon>Manihoteae</taxon>
        <taxon>Manihot</taxon>
    </lineage>
</organism>
<reference evidence="2" key="1">
    <citation type="journal article" date="2016" name="Nat. Biotechnol.">
        <title>Sequencing wild and cultivated cassava and related species reveals extensive interspecific hybridization and genetic diversity.</title>
        <authorList>
            <person name="Bredeson J.V."/>
            <person name="Lyons J.B."/>
            <person name="Prochnik S.E."/>
            <person name="Wu G.A."/>
            <person name="Ha C.M."/>
            <person name="Edsinger-Gonzales E."/>
            <person name="Grimwood J."/>
            <person name="Schmutz J."/>
            <person name="Rabbi I.Y."/>
            <person name="Egesi C."/>
            <person name="Nauluvula P."/>
            <person name="Lebot V."/>
            <person name="Ndunguru J."/>
            <person name="Mkamilo G."/>
            <person name="Bart R.S."/>
            <person name="Setter T.L."/>
            <person name="Gleadow R.M."/>
            <person name="Kulakow P."/>
            <person name="Ferguson M.E."/>
            <person name="Rounsley S."/>
            <person name="Rokhsar D.S."/>
        </authorList>
    </citation>
    <scope>NUCLEOTIDE SEQUENCE [LARGE SCALE GENOMIC DNA]</scope>
    <source>
        <strain evidence="2">cv. AM560-2</strain>
    </source>
</reference>
<keyword evidence="2" id="KW-1185">Reference proteome</keyword>
<comment type="caution">
    <text evidence="1">The sequence shown here is derived from an EMBL/GenBank/DDBJ whole genome shotgun (WGS) entry which is preliminary data.</text>
</comment>
<dbReference type="EMBL" id="CM004391">
    <property type="protein sequence ID" value="KAG8653432.1"/>
    <property type="molecule type" value="Genomic_DNA"/>
</dbReference>
<sequence length="254" mass="29229">MGDPLSLQLFDRPGMALVSVPLIGTNFQSWNRVVRIALGVKMMLEFVKGTVSTPSKDSKGYEKWRRCDFMITSCILNSISKELVDGFIYIASARDLWLEICERFGECNRPMIYKLHRKISPISQENASVSVYFTKLKRFYDELSSMETLPICICGVSRAITEITSRNRLIDKILGMDFLPIVNKTYSMVMNFESQRKIMGVMNDSSKSLVLFNKTHSQTQTRTRRSNIKREYCTYCNIDGHVREGCFKLIGYLD</sequence>
<proteinExistence type="predicted"/>
<accession>A0ACB7HKZ7</accession>
<gene>
    <name evidence="1" type="ORF">MANES_05G018950v8</name>
</gene>
<dbReference type="Proteomes" id="UP000091857">
    <property type="component" value="Chromosome 5"/>
</dbReference>
<evidence type="ECO:0000313" key="2">
    <source>
        <dbReference type="Proteomes" id="UP000091857"/>
    </source>
</evidence>
<protein>
    <submittedName>
        <fullName evidence="1">Uncharacterized protein</fullName>
    </submittedName>
</protein>
<name>A0ACB7HKZ7_MANES</name>
<evidence type="ECO:0000313" key="1">
    <source>
        <dbReference type="EMBL" id="KAG8653432.1"/>
    </source>
</evidence>